<proteinExistence type="predicted"/>
<name>A0A7S1F9S5_NOCSC</name>
<reference evidence="1" key="1">
    <citation type="submission" date="2021-01" db="EMBL/GenBank/DDBJ databases">
        <authorList>
            <person name="Corre E."/>
            <person name="Pelletier E."/>
            <person name="Niang G."/>
            <person name="Scheremetjew M."/>
            <person name="Finn R."/>
            <person name="Kale V."/>
            <person name="Holt S."/>
            <person name="Cochrane G."/>
            <person name="Meng A."/>
            <person name="Brown T."/>
            <person name="Cohen L."/>
        </authorList>
    </citation>
    <scope>NUCLEOTIDE SEQUENCE</scope>
</reference>
<sequence>MWGWLTACCGALVDIDEEVSVCPKHASQSPSWGLRGRPFDVVLDMAPGKMLGLQISKDSLRNVLLVRQLLPVGAVCDWNKEHPSDKIEIGCIIVAVDGVAGDASLMSDACVQSSKSIEAKVIRMKIIKDQ</sequence>
<dbReference type="AlphaFoldDB" id="A0A7S1F9S5"/>
<evidence type="ECO:0000313" key="1">
    <source>
        <dbReference type="EMBL" id="CAD8854183.1"/>
    </source>
</evidence>
<gene>
    <name evidence="1" type="ORF">NSCI0253_LOCUS28534</name>
</gene>
<evidence type="ECO:0008006" key="2">
    <source>
        <dbReference type="Google" id="ProtNLM"/>
    </source>
</evidence>
<dbReference type="EMBL" id="HBFQ01040268">
    <property type="protein sequence ID" value="CAD8854183.1"/>
    <property type="molecule type" value="Transcribed_RNA"/>
</dbReference>
<protein>
    <recommendedName>
        <fullName evidence="2">PDZ domain-containing protein</fullName>
    </recommendedName>
</protein>
<accession>A0A7S1F9S5</accession>
<organism evidence="1">
    <name type="scientific">Noctiluca scintillans</name>
    <name type="common">Sea sparkle</name>
    <name type="synonym">Red tide dinoflagellate</name>
    <dbReference type="NCBI Taxonomy" id="2966"/>
    <lineage>
        <taxon>Eukaryota</taxon>
        <taxon>Sar</taxon>
        <taxon>Alveolata</taxon>
        <taxon>Dinophyceae</taxon>
        <taxon>Noctilucales</taxon>
        <taxon>Noctilucaceae</taxon>
        <taxon>Noctiluca</taxon>
    </lineage>
</organism>